<dbReference type="Proteomes" id="UP000509510">
    <property type="component" value="Chromosome III"/>
</dbReference>
<sequence>MVWHASWALIGVLVTIIVPSTESNIQFGCTVHQEERRERVQQILAPTCAVGTCDGQYRYLKQVGKGSYSAVIKAQSSTTGELVAIKIFDKKEDKESFDEYIEKVQSEFDLASRLIHPHIIRSLELRQDEETWLYVMEYCDTQLIAKLLSQSMTQNDMSDIFVQLLKAVQYLHTREIAHRDIKIHNIMLCSDGNAKLIDFGEALNVTRAEDGSTDFVGTYEYIAPEVYRTEPYNALKADVWALAILFTALSLQEYPWQRAKMTDSSFSAFAQDPYDTLLVRLPIESHRVISHMLKIEPTSRADLDDIFDDPWIQEASKNYMYI</sequence>
<dbReference type="Pfam" id="PF00069">
    <property type="entry name" value="Pkinase"/>
    <property type="match status" value="1"/>
</dbReference>
<dbReference type="PROSITE" id="PS00108">
    <property type="entry name" value="PROTEIN_KINASE_ST"/>
    <property type="match status" value="1"/>
</dbReference>
<evidence type="ECO:0000313" key="7">
    <source>
        <dbReference type="EMBL" id="QKX58187.1"/>
    </source>
</evidence>
<keyword evidence="4" id="KW-0808">Transferase</keyword>
<keyword evidence="1 3" id="KW-0547">Nucleotide-binding</keyword>
<dbReference type="InterPro" id="IPR011009">
    <property type="entry name" value="Kinase-like_dom_sf"/>
</dbReference>
<dbReference type="GO" id="GO:0005737">
    <property type="term" value="C:cytoplasm"/>
    <property type="evidence" value="ECO:0007669"/>
    <property type="project" value="TreeGrafter"/>
</dbReference>
<dbReference type="InterPro" id="IPR017441">
    <property type="entry name" value="Protein_kinase_ATP_BS"/>
</dbReference>
<feature type="chain" id="PRO_5028984330" description="Protein kinase domain-containing protein" evidence="5">
    <location>
        <begin position="24"/>
        <end position="322"/>
    </location>
</feature>
<dbReference type="OrthoDB" id="4062651at2759"/>
<dbReference type="GO" id="GO:0004674">
    <property type="term" value="F:protein serine/threonine kinase activity"/>
    <property type="evidence" value="ECO:0007669"/>
    <property type="project" value="UniProtKB-KW"/>
</dbReference>
<dbReference type="EMBL" id="CP055900">
    <property type="protein sequence ID" value="QKX58187.1"/>
    <property type="molecule type" value="Genomic_DNA"/>
</dbReference>
<proteinExistence type="inferred from homology"/>
<keyword evidence="4" id="KW-0723">Serine/threonine-protein kinase</keyword>
<name>A0A7H8QW38_TALRU</name>
<dbReference type="GO" id="GO:0005524">
    <property type="term" value="F:ATP binding"/>
    <property type="evidence" value="ECO:0007669"/>
    <property type="project" value="UniProtKB-UniRule"/>
</dbReference>
<feature type="domain" description="Protein kinase" evidence="6">
    <location>
        <begin position="57"/>
        <end position="312"/>
    </location>
</feature>
<dbReference type="PROSITE" id="PS50011">
    <property type="entry name" value="PROTEIN_KINASE_DOM"/>
    <property type="match status" value="1"/>
</dbReference>
<dbReference type="GeneID" id="55992806"/>
<dbReference type="InterPro" id="IPR008271">
    <property type="entry name" value="Ser/Thr_kinase_AS"/>
</dbReference>
<evidence type="ECO:0000256" key="2">
    <source>
        <dbReference type="ARBA" id="ARBA00022840"/>
    </source>
</evidence>
<keyword evidence="2 3" id="KW-0067">ATP-binding</keyword>
<gene>
    <name evidence="7" type="ORF">TRUGW13939_05308</name>
</gene>
<feature type="signal peptide" evidence="5">
    <location>
        <begin position="1"/>
        <end position="23"/>
    </location>
</feature>
<evidence type="ECO:0000256" key="4">
    <source>
        <dbReference type="RuleBase" id="RU000304"/>
    </source>
</evidence>
<accession>A0A7H8QW38</accession>
<dbReference type="KEGG" id="trg:TRUGW13939_05308"/>
<reference evidence="8" key="1">
    <citation type="submission" date="2020-06" db="EMBL/GenBank/DDBJ databases">
        <title>A chromosome-scale genome assembly of Talaromyces rugulosus W13939.</title>
        <authorList>
            <person name="Wang B."/>
            <person name="Guo L."/>
            <person name="Ye K."/>
            <person name="Wang L."/>
        </authorList>
    </citation>
    <scope>NUCLEOTIDE SEQUENCE [LARGE SCALE GENOMIC DNA]</scope>
    <source>
        <strain evidence="8">W13939</strain>
    </source>
</reference>
<dbReference type="SUPFAM" id="SSF56112">
    <property type="entry name" value="Protein kinase-like (PK-like)"/>
    <property type="match status" value="1"/>
</dbReference>
<feature type="binding site" evidence="3">
    <location>
        <position position="86"/>
    </location>
    <ligand>
        <name>ATP</name>
        <dbReference type="ChEBI" id="CHEBI:30616"/>
    </ligand>
</feature>
<organism evidence="7 8">
    <name type="scientific">Talaromyces rugulosus</name>
    <name type="common">Penicillium rugulosum</name>
    <dbReference type="NCBI Taxonomy" id="121627"/>
    <lineage>
        <taxon>Eukaryota</taxon>
        <taxon>Fungi</taxon>
        <taxon>Dikarya</taxon>
        <taxon>Ascomycota</taxon>
        <taxon>Pezizomycotina</taxon>
        <taxon>Eurotiomycetes</taxon>
        <taxon>Eurotiomycetidae</taxon>
        <taxon>Eurotiales</taxon>
        <taxon>Trichocomaceae</taxon>
        <taxon>Talaromyces</taxon>
        <taxon>Talaromyces sect. Islandici</taxon>
    </lineage>
</organism>
<evidence type="ECO:0000259" key="6">
    <source>
        <dbReference type="PROSITE" id="PS50011"/>
    </source>
</evidence>
<dbReference type="AlphaFoldDB" id="A0A7H8QW38"/>
<dbReference type="InterPro" id="IPR000719">
    <property type="entry name" value="Prot_kinase_dom"/>
</dbReference>
<evidence type="ECO:0000256" key="3">
    <source>
        <dbReference type="PROSITE-ProRule" id="PRU10141"/>
    </source>
</evidence>
<evidence type="ECO:0000256" key="5">
    <source>
        <dbReference type="SAM" id="SignalP"/>
    </source>
</evidence>
<keyword evidence="8" id="KW-1185">Reference proteome</keyword>
<dbReference type="GO" id="GO:0035556">
    <property type="term" value="P:intracellular signal transduction"/>
    <property type="evidence" value="ECO:0007669"/>
    <property type="project" value="TreeGrafter"/>
</dbReference>
<comment type="similarity">
    <text evidence="4">Belongs to the protein kinase superfamily.</text>
</comment>
<dbReference type="SMART" id="SM00220">
    <property type="entry name" value="S_TKc"/>
    <property type="match status" value="1"/>
</dbReference>
<dbReference type="PROSITE" id="PS00107">
    <property type="entry name" value="PROTEIN_KINASE_ATP"/>
    <property type="match status" value="1"/>
</dbReference>
<dbReference type="RefSeq" id="XP_035344365.1">
    <property type="nucleotide sequence ID" value="XM_035488472.1"/>
</dbReference>
<evidence type="ECO:0000313" key="8">
    <source>
        <dbReference type="Proteomes" id="UP000509510"/>
    </source>
</evidence>
<dbReference type="PANTHER" id="PTHR24346:SF30">
    <property type="entry name" value="MATERNAL EMBRYONIC LEUCINE ZIPPER KINASE"/>
    <property type="match status" value="1"/>
</dbReference>
<evidence type="ECO:0000256" key="1">
    <source>
        <dbReference type="ARBA" id="ARBA00022741"/>
    </source>
</evidence>
<keyword evidence="5" id="KW-0732">Signal</keyword>
<keyword evidence="4" id="KW-0418">Kinase</keyword>
<dbReference type="Gene3D" id="1.10.510.10">
    <property type="entry name" value="Transferase(Phosphotransferase) domain 1"/>
    <property type="match status" value="1"/>
</dbReference>
<protein>
    <recommendedName>
        <fullName evidence="6">Protein kinase domain-containing protein</fullName>
    </recommendedName>
</protein>
<dbReference type="PANTHER" id="PTHR24346">
    <property type="entry name" value="MAP/MICROTUBULE AFFINITY-REGULATING KINASE"/>
    <property type="match status" value="1"/>
</dbReference>